<protein>
    <submittedName>
        <fullName evidence="8">UMF1 family MFS transporter</fullName>
    </submittedName>
</protein>
<dbReference type="Gene3D" id="1.20.1250.20">
    <property type="entry name" value="MFS general substrate transporter like domains"/>
    <property type="match status" value="2"/>
</dbReference>
<name>A0A7Y9IYL4_9BURK</name>
<evidence type="ECO:0000259" key="7">
    <source>
        <dbReference type="PROSITE" id="PS50850"/>
    </source>
</evidence>
<dbReference type="InterPro" id="IPR024671">
    <property type="entry name" value="Atg22-like"/>
</dbReference>
<feature type="transmembrane region" description="Helical" evidence="6">
    <location>
        <begin position="303"/>
        <end position="325"/>
    </location>
</feature>
<dbReference type="EMBL" id="JACBYR010000002">
    <property type="protein sequence ID" value="NYE85443.1"/>
    <property type="molecule type" value="Genomic_DNA"/>
</dbReference>
<comment type="caution">
    <text evidence="8">The sequence shown here is derived from an EMBL/GenBank/DDBJ whole genome shotgun (WGS) entry which is preliminary data.</text>
</comment>
<keyword evidence="4 6" id="KW-1133">Transmembrane helix</keyword>
<keyword evidence="3 6" id="KW-0812">Transmembrane</keyword>
<evidence type="ECO:0000256" key="1">
    <source>
        <dbReference type="ARBA" id="ARBA00004127"/>
    </source>
</evidence>
<feature type="transmembrane region" description="Helical" evidence="6">
    <location>
        <begin position="136"/>
        <end position="160"/>
    </location>
</feature>
<dbReference type="PANTHER" id="PTHR23519">
    <property type="entry name" value="AUTOPHAGY-RELATED PROTEIN 22"/>
    <property type="match status" value="1"/>
</dbReference>
<evidence type="ECO:0000256" key="5">
    <source>
        <dbReference type="ARBA" id="ARBA00023136"/>
    </source>
</evidence>
<dbReference type="PROSITE" id="PS50850">
    <property type="entry name" value="MFS"/>
    <property type="match status" value="1"/>
</dbReference>
<organism evidence="8 9">
    <name type="scientific">Pigmentiphaga litoralis</name>
    <dbReference type="NCBI Taxonomy" id="516702"/>
    <lineage>
        <taxon>Bacteria</taxon>
        <taxon>Pseudomonadati</taxon>
        <taxon>Pseudomonadota</taxon>
        <taxon>Betaproteobacteria</taxon>
        <taxon>Burkholderiales</taxon>
        <taxon>Alcaligenaceae</taxon>
        <taxon>Pigmentiphaga</taxon>
    </lineage>
</organism>
<proteinExistence type="predicted"/>
<accession>A0A7Y9IYL4</accession>
<dbReference type="InterPro" id="IPR050495">
    <property type="entry name" value="ATG22/LtaA_families"/>
</dbReference>
<dbReference type="SUPFAM" id="SSF103473">
    <property type="entry name" value="MFS general substrate transporter"/>
    <property type="match status" value="1"/>
</dbReference>
<dbReference type="GO" id="GO:0012505">
    <property type="term" value="C:endomembrane system"/>
    <property type="evidence" value="ECO:0007669"/>
    <property type="project" value="UniProtKB-SubCell"/>
</dbReference>
<keyword evidence="2" id="KW-0813">Transport</keyword>
<evidence type="ECO:0000256" key="6">
    <source>
        <dbReference type="SAM" id="Phobius"/>
    </source>
</evidence>
<feature type="transmembrane region" description="Helical" evidence="6">
    <location>
        <begin position="457"/>
        <end position="476"/>
    </location>
</feature>
<reference evidence="8 9" key="1">
    <citation type="submission" date="2020-07" db="EMBL/GenBank/DDBJ databases">
        <title>Genomic Encyclopedia of Type Strains, Phase IV (KMG-V): Genome sequencing to study the core and pangenomes of soil and plant-associated prokaryotes.</title>
        <authorList>
            <person name="Whitman W."/>
        </authorList>
    </citation>
    <scope>NUCLEOTIDE SEQUENCE [LARGE SCALE GENOMIC DNA]</scope>
    <source>
        <strain evidence="8 9">SAS40</strain>
    </source>
</reference>
<dbReference type="Pfam" id="PF11700">
    <property type="entry name" value="ATG22"/>
    <property type="match status" value="1"/>
</dbReference>
<feature type="transmembrane region" description="Helical" evidence="6">
    <location>
        <begin position="45"/>
        <end position="67"/>
    </location>
</feature>
<evidence type="ECO:0000256" key="2">
    <source>
        <dbReference type="ARBA" id="ARBA00022448"/>
    </source>
</evidence>
<dbReference type="PANTHER" id="PTHR23519:SF1">
    <property type="entry name" value="AUTOPHAGY-RELATED PROTEIN 22"/>
    <property type="match status" value="1"/>
</dbReference>
<dbReference type="InterPro" id="IPR036259">
    <property type="entry name" value="MFS_trans_sf"/>
</dbReference>
<evidence type="ECO:0000256" key="4">
    <source>
        <dbReference type="ARBA" id="ARBA00022989"/>
    </source>
</evidence>
<feature type="transmembrane region" description="Helical" evidence="6">
    <location>
        <begin position="425"/>
        <end position="451"/>
    </location>
</feature>
<feature type="domain" description="Major facilitator superfamily (MFS) profile" evidence="7">
    <location>
        <begin position="300"/>
        <end position="493"/>
    </location>
</feature>
<feature type="transmembrane region" description="Helical" evidence="6">
    <location>
        <begin position="79"/>
        <end position="100"/>
    </location>
</feature>
<evidence type="ECO:0000313" key="9">
    <source>
        <dbReference type="Proteomes" id="UP000542125"/>
    </source>
</evidence>
<sequence length="493" mass="51362">MPLARVTPPVALRYRLPMNSTPTSSRLRGALNPGVRPREVFAWSLYDFANSGYTTVVLTAVFNAYFVGVVAGNASWATLAWTGTLSVSYLIVMLAMPGLGAWADSRGAKKRLLAVSSVGCIAATASLALVGPGGLWLAVAAVIVSNVCFSIGESVIAAFLPELARPEALGRVSGWGWSFGYFGGMLTLGLSLLIVTRSQAAGETATHFVPLTMLLTAGIFAIAAVPVFVFLKERSAPQRGGAVANSATATATRTATSPDAAAATAGALGVPPSAAGKSLGFMGVMRQLGASWRATKAFPDFRNLLICGVFYQAGIAVVITLAAVYAEQVMKFQQAQIMMLVFLVNITAAAGAFSFGFVQDRIGHRAALAATLVGWIAMVLTAYFAQTPGGFWAAAALAGLCMGSSQSAGRAMTGALAPATRLGEFFALWTFATRLAAIIGPLTYGMVTWITDGNHRLGILITGVFFVIGLLVLTRIDMRRGEALRVAQAGQVA</sequence>
<feature type="transmembrane region" description="Helical" evidence="6">
    <location>
        <begin position="172"/>
        <end position="196"/>
    </location>
</feature>
<gene>
    <name evidence="8" type="ORF">FHW18_004750</name>
</gene>
<feature type="transmembrane region" description="Helical" evidence="6">
    <location>
        <begin position="365"/>
        <end position="385"/>
    </location>
</feature>
<keyword evidence="5 6" id="KW-0472">Membrane</keyword>
<feature type="transmembrane region" description="Helical" evidence="6">
    <location>
        <begin position="337"/>
        <end position="358"/>
    </location>
</feature>
<feature type="transmembrane region" description="Helical" evidence="6">
    <location>
        <begin position="112"/>
        <end position="130"/>
    </location>
</feature>
<dbReference type="InterPro" id="IPR020846">
    <property type="entry name" value="MFS_dom"/>
</dbReference>
<dbReference type="Proteomes" id="UP000542125">
    <property type="component" value="Unassembled WGS sequence"/>
</dbReference>
<dbReference type="AlphaFoldDB" id="A0A7Y9IYL4"/>
<comment type="subcellular location">
    <subcellularLocation>
        <location evidence="1">Endomembrane system</location>
        <topology evidence="1">Multi-pass membrane protein</topology>
    </subcellularLocation>
</comment>
<evidence type="ECO:0000256" key="3">
    <source>
        <dbReference type="ARBA" id="ARBA00022692"/>
    </source>
</evidence>
<keyword evidence="9" id="KW-1185">Reference proteome</keyword>
<feature type="transmembrane region" description="Helical" evidence="6">
    <location>
        <begin position="208"/>
        <end position="231"/>
    </location>
</feature>
<feature type="transmembrane region" description="Helical" evidence="6">
    <location>
        <begin position="391"/>
        <end position="413"/>
    </location>
</feature>
<evidence type="ECO:0000313" key="8">
    <source>
        <dbReference type="EMBL" id="NYE85443.1"/>
    </source>
</evidence>
<dbReference type="GO" id="GO:0022857">
    <property type="term" value="F:transmembrane transporter activity"/>
    <property type="evidence" value="ECO:0007669"/>
    <property type="project" value="InterPro"/>
</dbReference>